<feature type="compositionally biased region" description="Low complexity" evidence="1">
    <location>
        <begin position="119"/>
        <end position="155"/>
    </location>
</feature>
<keyword evidence="4" id="KW-1185">Reference proteome</keyword>
<keyword evidence="2" id="KW-0472">Membrane</keyword>
<comment type="caution">
    <text evidence="3">The sequence shown here is derived from an EMBL/GenBank/DDBJ whole genome shotgun (WGS) entry which is preliminary data.</text>
</comment>
<dbReference type="NCBIfam" id="TIGR01167">
    <property type="entry name" value="LPXTG_anchor"/>
    <property type="match status" value="1"/>
</dbReference>
<evidence type="ECO:0000256" key="1">
    <source>
        <dbReference type="SAM" id="MobiDB-lite"/>
    </source>
</evidence>
<evidence type="ECO:0000313" key="4">
    <source>
        <dbReference type="Proteomes" id="UP001519331"/>
    </source>
</evidence>
<keyword evidence="2" id="KW-1133">Transmembrane helix</keyword>
<evidence type="ECO:0000313" key="3">
    <source>
        <dbReference type="EMBL" id="MBP2317754.1"/>
    </source>
</evidence>
<sequence>MLRFAHPELTDEQRAQVLQLTALDSGYPLDISGEYGGWQRMNLQAALTAEVTVDEAGNVVLGSSETDSEAGTEADTEPETGAESGSDGDTGSGAGADGQTEAGAEADDESGISGSAQLTVTEAAGAGSGTAAESGAGADEGQAAGADAAVASDQGSTQGALASTGFGVAGIAVLGLALLVVGGVLLRRSRREA</sequence>
<feature type="compositionally biased region" description="Acidic residues" evidence="1">
    <location>
        <begin position="66"/>
        <end position="80"/>
    </location>
</feature>
<organism evidence="3 4">
    <name type="scientific">Nesterenkonia lacusekhoensis</name>
    <dbReference type="NCBI Taxonomy" id="150832"/>
    <lineage>
        <taxon>Bacteria</taxon>
        <taxon>Bacillati</taxon>
        <taxon>Actinomycetota</taxon>
        <taxon>Actinomycetes</taxon>
        <taxon>Micrococcales</taxon>
        <taxon>Micrococcaceae</taxon>
        <taxon>Nesterenkonia</taxon>
    </lineage>
</organism>
<feature type="region of interest" description="Disordered" evidence="1">
    <location>
        <begin position="58"/>
        <end position="159"/>
    </location>
</feature>
<feature type="transmembrane region" description="Helical" evidence="2">
    <location>
        <begin position="166"/>
        <end position="186"/>
    </location>
</feature>
<gene>
    <name evidence="3" type="ORF">JOF45_000773</name>
</gene>
<dbReference type="Proteomes" id="UP001519331">
    <property type="component" value="Unassembled WGS sequence"/>
</dbReference>
<dbReference type="RefSeq" id="WP_210048033.1">
    <property type="nucleotide sequence ID" value="NZ_JAGINX010000001.1"/>
</dbReference>
<evidence type="ECO:0000256" key="2">
    <source>
        <dbReference type="SAM" id="Phobius"/>
    </source>
</evidence>
<dbReference type="EMBL" id="JAGINX010000001">
    <property type="protein sequence ID" value="MBP2317754.1"/>
    <property type="molecule type" value="Genomic_DNA"/>
</dbReference>
<proteinExistence type="predicted"/>
<keyword evidence="2" id="KW-0812">Transmembrane</keyword>
<name>A0ABS4T158_9MICC</name>
<reference evidence="3 4" key="1">
    <citation type="submission" date="2021-03" db="EMBL/GenBank/DDBJ databases">
        <title>Sequencing the genomes of 1000 actinobacteria strains.</title>
        <authorList>
            <person name="Klenk H.-P."/>
        </authorList>
    </citation>
    <scope>NUCLEOTIDE SEQUENCE [LARGE SCALE GENOMIC DNA]</scope>
    <source>
        <strain evidence="3 4">DSM 12544</strain>
    </source>
</reference>
<protein>
    <submittedName>
        <fullName evidence="3">LPXTG-motif cell wall-anchored protein</fullName>
    </submittedName>
</protein>
<accession>A0ABS4T158</accession>